<reference evidence="3 4" key="1">
    <citation type="journal article" date="2017" name="Curr. Biol.">
        <title>The Evolution of Venom by Co-option of Single-Copy Genes.</title>
        <authorList>
            <person name="Martinson E.O."/>
            <person name="Mrinalini"/>
            <person name="Kelkar Y.D."/>
            <person name="Chang C.H."/>
            <person name="Werren J.H."/>
        </authorList>
    </citation>
    <scope>NUCLEOTIDE SEQUENCE [LARGE SCALE GENOMIC DNA]</scope>
    <source>
        <strain evidence="3 4">Alberta</strain>
        <tissue evidence="3">Whole body</tissue>
    </source>
</reference>
<organism evidence="3 4">
    <name type="scientific">Trichomalopsis sarcophagae</name>
    <dbReference type="NCBI Taxonomy" id="543379"/>
    <lineage>
        <taxon>Eukaryota</taxon>
        <taxon>Metazoa</taxon>
        <taxon>Ecdysozoa</taxon>
        <taxon>Arthropoda</taxon>
        <taxon>Hexapoda</taxon>
        <taxon>Insecta</taxon>
        <taxon>Pterygota</taxon>
        <taxon>Neoptera</taxon>
        <taxon>Endopterygota</taxon>
        <taxon>Hymenoptera</taxon>
        <taxon>Apocrita</taxon>
        <taxon>Proctotrupomorpha</taxon>
        <taxon>Chalcidoidea</taxon>
        <taxon>Pteromalidae</taxon>
        <taxon>Pteromalinae</taxon>
        <taxon>Trichomalopsis</taxon>
    </lineage>
</organism>
<comment type="caution">
    <text evidence="3">The sequence shown here is derived from an EMBL/GenBank/DDBJ whole genome shotgun (WGS) entry which is preliminary data.</text>
</comment>
<dbReference type="AlphaFoldDB" id="A0A232EVS5"/>
<dbReference type="Gene3D" id="3.30.710.10">
    <property type="entry name" value="Potassium Channel Kv1.1, Chain A"/>
    <property type="match status" value="1"/>
</dbReference>
<dbReference type="InterPro" id="IPR000210">
    <property type="entry name" value="BTB/POZ_dom"/>
</dbReference>
<dbReference type="InterPro" id="IPR011333">
    <property type="entry name" value="SKP1/BTB/POZ_sf"/>
</dbReference>
<keyword evidence="4" id="KW-1185">Reference proteome</keyword>
<evidence type="ECO:0008006" key="5">
    <source>
        <dbReference type="Google" id="ProtNLM"/>
    </source>
</evidence>
<sequence length="186" mass="20881">MTLRTVGNINTLSSKFMWEIDDFSQIGNDVGDYLSSPNLNPSTSNFERHLILYPKGLSAECQNYLTIFLESTKAETDVKVTLSILNNDCEVMYDRIADVCIKDTCCTVWGLKQFVSRDFVMNPANGILNDDKLIIARVTEDNFVNAVLPHLQEKEGKTVNVHKCILAKSSPVFAAMFDAEMKENTV</sequence>
<dbReference type="Pfam" id="PF22486">
    <property type="entry name" value="MATH_2"/>
    <property type="match status" value="1"/>
</dbReference>
<protein>
    <recommendedName>
        <fullName evidence="5">BTB domain-containing protein</fullName>
    </recommendedName>
</protein>
<evidence type="ECO:0000313" key="3">
    <source>
        <dbReference type="EMBL" id="OXU22455.1"/>
    </source>
</evidence>
<dbReference type="Gene3D" id="2.60.210.10">
    <property type="entry name" value="Apoptosis, Tumor Necrosis Factor Receptor Associated Protein 2, Chain A"/>
    <property type="match status" value="1"/>
</dbReference>
<evidence type="ECO:0000259" key="1">
    <source>
        <dbReference type="PROSITE" id="PS50097"/>
    </source>
</evidence>
<dbReference type="InterPro" id="IPR002083">
    <property type="entry name" value="MATH/TRAF_dom"/>
</dbReference>
<dbReference type="Pfam" id="PF00651">
    <property type="entry name" value="BTB"/>
    <property type="match status" value="1"/>
</dbReference>
<name>A0A232EVS5_9HYME</name>
<dbReference type="STRING" id="543379.A0A232EVS5"/>
<evidence type="ECO:0000259" key="2">
    <source>
        <dbReference type="PROSITE" id="PS50144"/>
    </source>
</evidence>
<feature type="domain" description="MATH" evidence="2">
    <location>
        <begin position="13"/>
        <end position="139"/>
    </location>
</feature>
<accession>A0A232EVS5</accession>
<feature type="domain" description="BTB" evidence="1">
    <location>
        <begin position="144"/>
        <end position="186"/>
    </location>
</feature>
<dbReference type="CDD" id="cd18186">
    <property type="entry name" value="BTB_POZ_ZBTB_KLHL-like"/>
    <property type="match status" value="1"/>
</dbReference>
<dbReference type="SUPFAM" id="SSF49599">
    <property type="entry name" value="TRAF domain-like"/>
    <property type="match status" value="1"/>
</dbReference>
<dbReference type="SUPFAM" id="SSF54695">
    <property type="entry name" value="POZ domain"/>
    <property type="match status" value="1"/>
</dbReference>
<dbReference type="PROSITE" id="PS50144">
    <property type="entry name" value="MATH"/>
    <property type="match status" value="1"/>
</dbReference>
<proteinExistence type="predicted"/>
<gene>
    <name evidence="3" type="ORF">TSAR_004133</name>
</gene>
<evidence type="ECO:0000313" key="4">
    <source>
        <dbReference type="Proteomes" id="UP000215335"/>
    </source>
</evidence>
<dbReference type="EMBL" id="NNAY01001959">
    <property type="protein sequence ID" value="OXU22455.1"/>
    <property type="molecule type" value="Genomic_DNA"/>
</dbReference>
<dbReference type="PROSITE" id="PS50097">
    <property type="entry name" value="BTB"/>
    <property type="match status" value="1"/>
</dbReference>
<dbReference type="InterPro" id="IPR008974">
    <property type="entry name" value="TRAF-like"/>
</dbReference>
<dbReference type="Proteomes" id="UP000215335">
    <property type="component" value="Unassembled WGS sequence"/>
</dbReference>